<dbReference type="EMBL" id="JAJJPB010000004">
    <property type="protein sequence ID" value="MCC9294349.1"/>
    <property type="molecule type" value="Genomic_DNA"/>
</dbReference>
<proteinExistence type="predicted"/>
<protein>
    <submittedName>
        <fullName evidence="1">Uncharacterized protein</fullName>
    </submittedName>
</protein>
<dbReference type="Proteomes" id="UP001165422">
    <property type="component" value="Unassembled WGS sequence"/>
</dbReference>
<comment type="caution">
    <text evidence="1">The sequence shown here is derived from an EMBL/GenBank/DDBJ whole genome shotgun (WGS) entry which is preliminary data.</text>
</comment>
<sequence length="118" mass="14063">MYREWLEVLEENRDKVENGLNELFRQVVSGKHEEEREGILSIGADGNIDIYFENKEYVLKEDSNEAELEIIRIDCDKYKNLKSRDDIEQKMEYLKSKVIPETIDKLYEDVRGWALEES</sequence>
<name>A0ABS8N3H4_9CLOT</name>
<reference evidence="1" key="1">
    <citation type="submission" date="2021-11" db="EMBL/GenBank/DDBJ databases">
        <authorList>
            <person name="Qingchun L."/>
            <person name="Dong Z."/>
            <person name="Zongwei Q."/>
            <person name="Jia Z."/>
            <person name="Duotao L."/>
        </authorList>
    </citation>
    <scope>NUCLEOTIDE SEQUENCE</scope>
    <source>
        <strain evidence="1">WLY-B-L2</strain>
    </source>
</reference>
<keyword evidence="2" id="KW-1185">Reference proteome</keyword>
<gene>
    <name evidence="1" type="ORF">LN736_05605</name>
</gene>
<evidence type="ECO:0000313" key="2">
    <source>
        <dbReference type="Proteomes" id="UP001165422"/>
    </source>
</evidence>
<dbReference type="RefSeq" id="WP_150357419.1">
    <property type="nucleotide sequence ID" value="NZ_JAJJPB010000004.1"/>
</dbReference>
<organism evidence="1 2">
    <name type="scientific">Clostridium aromativorans</name>
    <dbReference type="NCBI Taxonomy" id="2836848"/>
    <lineage>
        <taxon>Bacteria</taxon>
        <taxon>Bacillati</taxon>
        <taxon>Bacillota</taxon>
        <taxon>Clostridia</taxon>
        <taxon>Eubacteriales</taxon>
        <taxon>Clostridiaceae</taxon>
        <taxon>Clostridium</taxon>
    </lineage>
</organism>
<evidence type="ECO:0000313" key="1">
    <source>
        <dbReference type="EMBL" id="MCC9294349.1"/>
    </source>
</evidence>
<accession>A0ABS8N3H4</accession>